<gene>
    <name evidence="4" type="ORF">TIFTF001_054533</name>
</gene>
<comment type="caution">
    <text evidence="4">The sequence shown here is derived from an EMBL/GenBank/DDBJ whole genome shotgun (WGS) entry which is preliminary data.</text>
</comment>
<dbReference type="SMART" id="SM00733">
    <property type="entry name" value="Mterf"/>
    <property type="match status" value="6"/>
</dbReference>
<reference evidence="4" key="1">
    <citation type="submission" date="2023-07" db="EMBL/GenBank/DDBJ databases">
        <title>draft genome sequence of fig (Ficus carica).</title>
        <authorList>
            <person name="Takahashi T."/>
            <person name="Nishimura K."/>
        </authorList>
    </citation>
    <scope>NUCLEOTIDE SEQUENCE</scope>
</reference>
<evidence type="ECO:0000313" key="4">
    <source>
        <dbReference type="EMBL" id="GMN70813.1"/>
    </source>
</evidence>
<dbReference type="Gene3D" id="1.25.70.10">
    <property type="entry name" value="Transcription termination factor 3, mitochondrial"/>
    <property type="match status" value="1"/>
</dbReference>
<dbReference type="GO" id="GO:0003676">
    <property type="term" value="F:nucleic acid binding"/>
    <property type="evidence" value="ECO:0007669"/>
    <property type="project" value="InterPro"/>
</dbReference>
<dbReference type="Pfam" id="PF02536">
    <property type="entry name" value="mTERF"/>
    <property type="match status" value="2"/>
</dbReference>
<evidence type="ECO:0000256" key="2">
    <source>
        <dbReference type="ARBA" id="ARBA00022472"/>
    </source>
</evidence>
<protein>
    <recommendedName>
        <fullName evidence="6">Mitochondrial transcription termination factor</fullName>
    </recommendedName>
</protein>
<dbReference type="InterPro" id="IPR003690">
    <property type="entry name" value="MTERF"/>
</dbReference>
<dbReference type="Proteomes" id="UP001187192">
    <property type="component" value="Unassembled WGS sequence"/>
</dbReference>
<keyword evidence="2" id="KW-0806">Transcription termination</keyword>
<dbReference type="PANTHER" id="PTHR13068">
    <property type="entry name" value="CGI-12 PROTEIN-RELATED"/>
    <property type="match status" value="1"/>
</dbReference>
<comment type="similarity">
    <text evidence="1">Belongs to the mTERF family.</text>
</comment>
<evidence type="ECO:0000256" key="1">
    <source>
        <dbReference type="ARBA" id="ARBA00007692"/>
    </source>
</evidence>
<feature type="non-terminal residue" evidence="4">
    <location>
        <position position="1"/>
    </location>
</feature>
<dbReference type="AlphaFoldDB" id="A0AA88EBM3"/>
<keyword evidence="3" id="KW-0809">Transit peptide</keyword>
<organism evidence="4 5">
    <name type="scientific">Ficus carica</name>
    <name type="common">Common fig</name>
    <dbReference type="NCBI Taxonomy" id="3494"/>
    <lineage>
        <taxon>Eukaryota</taxon>
        <taxon>Viridiplantae</taxon>
        <taxon>Streptophyta</taxon>
        <taxon>Embryophyta</taxon>
        <taxon>Tracheophyta</taxon>
        <taxon>Spermatophyta</taxon>
        <taxon>Magnoliopsida</taxon>
        <taxon>eudicotyledons</taxon>
        <taxon>Gunneridae</taxon>
        <taxon>Pentapetalae</taxon>
        <taxon>rosids</taxon>
        <taxon>fabids</taxon>
        <taxon>Rosales</taxon>
        <taxon>Moraceae</taxon>
        <taxon>Ficeae</taxon>
        <taxon>Ficus</taxon>
    </lineage>
</organism>
<dbReference type="GO" id="GO:0006353">
    <property type="term" value="P:DNA-templated transcription termination"/>
    <property type="evidence" value="ECO:0007669"/>
    <property type="project" value="UniProtKB-KW"/>
</dbReference>
<keyword evidence="2" id="KW-0805">Transcription regulation</keyword>
<evidence type="ECO:0000256" key="3">
    <source>
        <dbReference type="ARBA" id="ARBA00022946"/>
    </source>
</evidence>
<evidence type="ECO:0008006" key="6">
    <source>
        <dbReference type="Google" id="ProtNLM"/>
    </source>
</evidence>
<evidence type="ECO:0000313" key="5">
    <source>
        <dbReference type="Proteomes" id="UP001187192"/>
    </source>
</evidence>
<keyword evidence="5" id="KW-1185">Reference proteome</keyword>
<dbReference type="EMBL" id="BTGU01015012">
    <property type="protein sequence ID" value="GMN70813.1"/>
    <property type="molecule type" value="Genomic_DNA"/>
</dbReference>
<name>A0AA88EBM3_FICCA</name>
<sequence>MSKFCRKTIFFGSCYVRTLPPTSIPGFLQNPYFFPLRLFSSNSNQQSFAVSYLIKELGFSPESALSASRYVDFHIPEKPDNVIVFLKNYGFSQTQISSLVRRYPTVLLSDVKKTILPKLDFLEAKGVSRPEIAKIISFFPGILQASLARRLMPSYDFFKDLLRSDEKVVFSIKQSGHLLTRNIEKYVAPKIDILRELGVPYTNIATLFKYEAKAFSMISLDHFRKLVNEVEEMGFDVMKVNFVVAMRVLRSMSKSKWESKVNAYKKWGWSDEEISKAFQRSPWCMGLSEDKITAALDFYSSKMGLTPSVIAKCPVVLTLSLEKRLVPRNEVPAVMIRFKNPRSMLQK</sequence>
<dbReference type="PANTHER" id="PTHR13068:SF166">
    <property type="entry name" value="TRANSCRIPTION TERMINATION FACTOR MTERF15, MITOCHONDRIAL-LIKE"/>
    <property type="match status" value="1"/>
</dbReference>
<proteinExistence type="inferred from homology"/>
<keyword evidence="2" id="KW-0804">Transcription</keyword>
<accession>A0AA88EBM3</accession>
<dbReference type="FunFam" id="1.25.70.10:FF:000001">
    <property type="entry name" value="Mitochondrial transcription termination factor-like"/>
    <property type="match status" value="1"/>
</dbReference>
<dbReference type="InterPro" id="IPR038538">
    <property type="entry name" value="MTERF_sf"/>
</dbReference>